<dbReference type="EMBL" id="NWQG01000012">
    <property type="protein sequence ID" value="PDQ22640.1"/>
    <property type="molecule type" value="Genomic_DNA"/>
</dbReference>
<dbReference type="RefSeq" id="WP_097571895.1">
    <property type="nucleotide sequence ID" value="NZ_NWQG01000012.1"/>
</dbReference>
<sequence>MQLSAGVGSARRNLGNIGTSSAAAAHACTSAANDGAITLTAMIDPRTAMTRRRRQRTAPARPISGPRGASVATSMLLADAATATVRSIVASSPGKRAARKSGSKLNVIRPSGQYQRAMRTPGLVSRA</sequence>
<evidence type="ECO:0000313" key="2">
    <source>
        <dbReference type="EMBL" id="PDQ22640.1"/>
    </source>
</evidence>
<dbReference type="AlphaFoldDB" id="A0A2A6FL00"/>
<evidence type="ECO:0000313" key="3">
    <source>
        <dbReference type="Proteomes" id="UP000219182"/>
    </source>
</evidence>
<proteinExistence type="predicted"/>
<keyword evidence="3" id="KW-1185">Reference proteome</keyword>
<dbReference type="Proteomes" id="UP000219182">
    <property type="component" value="Unassembled WGS sequence"/>
</dbReference>
<protein>
    <submittedName>
        <fullName evidence="2">Uncharacterized protein</fullName>
    </submittedName>
</protein>
<feature type="region of interest" description="Disordered" evidence="1">
    <location>
        <begin position="43"/>
        <end position="69"/>
    </location>
</feature>
<name>A0A2A6FL00_9HYPH</name>
<evidence type="ECO:0000256" key="1">
    <source>
        <dbReference type="SAM" id="MobiDB-lite"/>
    </source>
</evidence>
<comment type="caution">
    <text evidence="2">The sequence shown here is derived from an EMBL/GenBank/DDBJ whole genome shotgun (WGS) entry which is preliminary data.</text>
</comment>
<organism evidence="2 3">
    <name type="scientific">Mesorhizobium sanjuanii</name>
    <dbReference type="NCBI Taxonomy" id="2037900"/>
    <lineage>
        <taxon>Bacteria</taxon>
        <taxon>Pseudomonadati</taxon>
        <taxon>Pseudomonadota</taxon>
        <taxon>Alphaproteobacteria</taxon>
        <taxon>Hyphomicrobiales</taxon>
        <taxon>Phyllobacteriaceae</taxon>
        <taxon>Mesorhizobium</taxon>
    </lineage>
</organism>
<accession>A0A2A6FL00</accession>
<gene>
    <name evidence="2" type="ORF">CN311_02775</name>
</gene>
<reference evidence="2 3" key="1">
    <citation type="submission" date="2017-09" db="EMBL/GenBank/DDBJ databases">
        <title>Mesorhizobum sanjuanii sp. nov. isolated from nodules of Lotus tenuis in saline-alkaline lowlands of Flooding Pampa.</title>
        <authorList>
            <person name="Sannazzaro A.I."/>
            <person name="Torres Tejerizo G.A."/>
            <person name="Fontana F."/>
            <person name="Cumpa Velazquez L.M."/>
            <person name="Hansen L."/>
            <person name="Pistorio M."/>
            <person name="Estrella M.J."/>
        </authorList>
    </citation>
    <scope>NUCLEOTIDE SEQUENCE [LARGE SCALE GENOMIC DNA]</scope>
    <source>
        <strain evidence="2 3">BSA136</strain>
    </source>
</reference>